<dbReference type="SUPFAM" id="SSF55811">
    <property type="entry name" value="Nudix"/>
    <property type="match status" value="1"/>
</dbReference>
<dbReference type="Proteomes" id="UP000030787">
    <property type="component" value="Chromosome"/>
</dbReference>
<keyword evidence="2" id="KW-0456">Lyase</keyword>
<dbReference type="InterPro" id="IPR015797">
    <property type="entry name" value="NUDIX_hydrolase-like_dom_sf"/>
</dbReference>
<dbReference type="PROSITE" id="PS51462">
    <property type="entry name" value="NUDIX"/>
    <property type="match status" value="1"/>
</dbReference>
<proteinExistence type="predicted"/>
<dbReference type="GO" id="GO:0016829">
    <property type="term" value="F:lyase activity"/>
    <property type="evidence" value="ECO:0007669"/>
    <property type="project" value="UniProtKB-KW"/>
</dbReference>
<feature type="domain" description="Nudix hydrolase" evidence="3">
    <location>
        <begin position="127"/>
        <end position="257"/>
    </location>
</feature>
<dbReference type="OrthoDB" id="18062at2157"/>
<dbReference type="STRING" id="1577791.Mpt1_c03830"/>
<dbReference type="KEGG" id="mear:Mpt1_c03830"/>
<accession>A0A0A7LD88</accession>
<dbReference type="HOGENOM" id="CLU_1080099_0_0_2"/>
<reference evidence="4 5" key="1">
    <citation type="journal article" date="2014" name="Appl. Environ. Microbiol.">
        <title>Comparative Genome Analysis of 'Candidatus Methanoplasma termitum' Indicates a New Mode of Energy Metabolism in the Seventh Order of Methanogens.</title>
        <authorList>
            <person name="Lang K."/>
            <person name="Schuldes J."/>
            <person name="Klingl A."/>
            <person name="Poehlein A."/>
            <person name="Daniel R."/>
            <person name="Brune A."/>
        </authorList>
    </citation>
    <scope>NUCLEOTIDE SEQUENCE [LARGE SCALE GENOMIC DNA]</scope>
    <source>
        <strain evidence="5">Mpt1</strain>
    </source>
</reference>
<dbReference type="Pfam" id="PF00293">
    <property type="entry name" value="NUDIX"/>
    <property type="match status" value="1"/>
</dbReference>
<evidence type="ECO:0000256" key="2">
    <source>
        <dbReference type="ARBA" id="ARBA00023239"/>
    </source>
</evidence>
<evidence type="ECO:0000256" key="1">
    <source>
        <dbReference type="ARBA" id="ARBA00022801"/>
    </source>
</evidence>
<dbReference type="AlphaFoldDB" id="A0A0A7LD88"/>
<organism evidence="4 5">
    <name type="scientific">Candidatus Methanoplasma termitum</name>
    <dbReference type="NCBI Taxonomy" id="1577791"/>
    <lineage>
        <taxon>Archaea</taxon>
        <taxon>Methanobacteriati</taxon>
        <taxon>Thermoplasmatota</taxon>
        <taxon>Thermoplasmata</taxon>
        <taxon>Methanomassiliicoccales</taxon>
        <taxon>Methanomassiliicoccaceae</taxon>
        <taxon>Candidatus Methanoplasma</taxon>
    </lineage>
</organism>
<sequence length="260" mass="28366">MIIQGRAISSGKVEGTVLKLNETFSFLGGVNATTGDLKVAEGNIAGKVFVFYAGKGSTVGSFVMYDLMVHGKAPIAVVNNTAETIVTTGAVISSIPMVDKIDIDLLQDGDDVIIDGDNGTVEIKGIRVVQTVSCALLNESGKVLLLKRPDTAKSFPSRRSLVAGKVEPGEDIVNTAPREIMEETRIKVSEPDARLPPIFVREGSTIWEVYPFLFRVRNPRPVLNKENLSFEWITPEDIKKDSSIVPQTYDVVNKMLKMLK</sequence>
<gene>
    <name evidence="4" type="primary">nudI</name>
    <name evidence="4" type="ORF">Mpt1_c03830</name>
</gene>
<dbReference type="Gene3D" id="3.90.79.10">
    <property type="entry name" value="Nucleoside Triphosphate Pyrophosphohydrolase"/>
    <property type="match status" value="1"/>
</dbReference>
<dbReference type="PROSITE" id="PS00893">
    <property type="entry name" value="NUDIX_BOX"/>
    <property type="match status" value="1"/>
</dbReference>
<keyword evidence="5" id="KW-1185">Reference proteome</keyword>
<name>A0A0A7LD88_9ARCH</name>
<dbReference type="Pfam" id="PF01989">
    <property type="entry name" value="AcnX_swivel_put"/>
    <property type="match status" value="1"/>
</dbReference>
<dbReference type="Gene3D" id="3.50.30.10">
    <property type="entry name" value="Phosphohistidine domain"/>
    <property type="match status" value="1"/>
</dbReference>
<dbReference type="SUPFAM" id="SSF52016">
    <property type="entry name" value="LeuD/IlvD-like"/>
    <property type="match status" value="1"/>
</dbReference>
<dbReference type="GO" id="GO:0016787">
    <property type="term" value="F:hydrolase activity"/>
    <property type="evidence" value="ECO:0007669"/>
    <property type="project" value="UniProtKB-KW"/>
</dbReference>
<dbReference type="EMBL" id="CP010070">
    <property type="protein sequence ID" value="AIZ56277.1"/>
    <property type="molecule type" value="Genomic_DNA"/>
</dbReference>
<dbReference type="InterPro" id="IPR020084">
    <property type="entry name" value="NUDIX_hydrolase_CS"/>
</dbReference>
<dbReference type="InterPro" id="IPR002840">
    <property type="entry name" value="PMDh-S-like_dom"/>
</dbReference>
<keyword evidence="1" id="KW-0378">Hydrolase</keyword>
<protein>
    <submittedName>
        <fullName evidence="4">NudI protein</fullName>
    </submittedName>
</protein>
<evidence type="ECO:0000259" key="3">
    <source>
        <dbReference type="PROSITE" id="PS51462"/>
    </source>
</evidence>
<evidence type="ECO:0000313" key="5">
    <source>
        <dbReference type="Proteomes" id="UP000030787"/>
    </source>
</evidence>
<dbReference type="InterPro" id="IPR000086">
    <property type="entry name" value="NUDIX_hydrolase_dom"/>
</dbReference>
<evidence type="ECO:0000313" key="4">
    <source>
        <dbReference type="EMBL" id="AIZ56277.1"/>
    </source>
</evidence>